<feature type="transmembrane region" description="Helical" evidence="1">
    <location>
        <begin position="103"/>
        <end position="125"/>
    </location>
</feature>
<keyword evidence="1" id="KW-0472">Membrane</keyword>
<feature type="transmembrane region" description="Helical" evidence="1">
    <location>
        <begin position="47"/>
        <end position="65"/>
    </location>
</feature>
<feature type="transmembrane region" description="Helical" evidence="1">
    <location>
        <begin position="18"/>
        <end position="41"/>
    </location>
</feature>
<dbReference type="OrthoDB" id="330759at2157"/>
<proteinExistence type="predicted"/>
<dbReference type="RefSeq" id="WP_120083666.1">
    <property type="nucleotide sequence ID" value="NZ_QMDW01000004.1"/>
</dbReference>
<keyword evidence="1" id="KW-1133">Transmembrane helix</keyword>
<comment type="caution">
    <text evidence="2">The sequence shown here is derived from an EMBL/GenBank/DDBJ whole genome shotgun (WGS) entry which is preliminary data.</text>
</comment>
<evidence type="ECO:0000313" key="3">
    <source>
        <dbReference type="Proteomes" id="UP000281564"/>
    </source>
</evidence>
<dbReference type="AlphaFoldDB" id="A0A3A6QRD9"/>
<dbReference type="InterPro" id="IPR055898">
    <property type="entry name" value="DUF7475"/>
</dbReference>
<evidence type="ECO:0000313" key="2">
    <source>
        <dbReference type="EMBL" id="RJX50847.1"/>
    </source>
</evidence>
<feature type="transmembrane region" description="Helical" evidence="1">
    <location>
        <begin position="72"/>
        <end position="91"/>
    </location>
</feature>
<gene>
    <name evidence="2" type="ORF">DP106_04435</name>
</gene>
<evidence type="ECO:0000256" key="1">
    <source>
        <dbReference type="SAM" id="Phobius"/>
    </source>
</evidence>
<name>A0A3A6QRD9_9EURY</name>
<dbReference type="Proteomes" id="UP000281564">
    <property type="component" value="Unassembled WGS sequence"/>
</dbReference>
<keyword evidence="1" id="KW-0812">Transmembrane</keyword>
<dbReference type="Pfam" id="PF24287">
    <property type="entry name" value="DUF7475"/>
    <property type="match status" value="1"/>
</dbReference>
<organism evidence="2 3">
    <name type="scientific">Halonotius pteroides</name>
    <dbReference type="NCBI Taxonomy" id="268735"/>
    <lineage>
        <taxon>Archaea</taxon>
        <taxon>Methanobacteriati</taxon>
        <taxon>Methanobacteriota</taxon>
        <taxon>Stenosarchaea group</taxon>
        <taxon>Halobacteria</taxon>
        <taxon>Halobacteriales</taxon>
        <taxon>Haloferacaceae</taxon>
        <taxon>Halonotius</taxon>
    </lineage>
</organism>
<sequence length="126" mass="13028">MSTNTGGLSVDTEPLGGLAYVGIIAAVISAVIHLRLGVGFIQSPLGISFILAGLGFLGAVGLVLVNYRRRTVYAVGIPFTAVQIGIWYYVNFAAGGKAFPADIGTIGAIDKVAQLVLIVVLIALLR</sequence>
<keyword evidence="3" id="KW-1185">Reference proteome</keyword>
<accession>A0A3A6QRD9</accession>
<reference evidence="2 3" key="1">
    <citation type="submission" date="2018-06" db="EMBL/GenBank/DDBJ databases">
        <title>Halonotius sp. F13-13 a new haloarchaeeon isolated from a solar saltern from Isla Cristina, Huelva, Spain.</title>
        <authorList>
            <person name="Duran-Viseras A."/>
            <person name="Sanchez-Porro C."/>
            <person name="Ventosa A."/>
        </authorList>
    </citation>
    <scope>NUCLEOTIDE SEQUENCE [LARGE SCALE GENOMIC DNA]</scope>
    <source>
        <strain evidence="2 3">CECT 7525</strain>
    </source>
</reference>
<dbReference type="EMBL" id="QMDW01000004">
    <property type="protein sequence ID" value="RJX50847.1"/>
    <property type="molecule type" value="Genomic_DNA"/>
</dbReference>
<protein>
    <submittedName>
        <fullName evidence="2">Uncharacterized protein</fullName>
    </submittedName>
</protein>